<protein>
    <submittedName>
        <fullName evidence="1">Uncharacterized protein</fullName>
    </submittedName>
</protein>
<accession>A0A1W1USD4</accession>
<evidence type="ECO:0000313" key="2">
    <source>
        <dbReference type="Proteomes" id="UP000192582"/>
    </source>
</evidence>
<dbReference type="EMBL" id="FWWU01000007">
    <property type="protein sequence ID" value="SMB83919.1"/>
    <property type="molecule type" value="Genomic_DNA"/>
</dbReference>
<organism evidence="1 2">
    <name type="scientific">Deinococcus hopiensis KR-140</name>
    <dbReference type="NCBI Taxonomy" id="695939"/>
    <lineage>
        <taxon>Bacteria</taxon>
        <taxon>Thermotogati</taxon>
        <taxon>Deinococcota</taxon>
        <taxon>Deinococci</taxon>
        <taxon>Deinococcales</taxon>
        <taxon>Deinococcaceae</taxon>
        <taxon>Deinococcus</taxon>
    </lineage>
</organism>
<keyword evidence="2" id="KW-1185">Reference proteome</keyword>
<name>A0A1W1USD4_9DEIO</name>
<dbReference type="Proteomes" id="UP000192582">
    <property type="component" value="Unassembled WGS sequence"/>
</dbReference>
<evidence type="ECO:0000313" key="1">
    <source>
        <dbReference type="EMBL" id="SMB83919.1"/>
    </source>
</evidence>
<reference evidence="1 2" key="1">
    <citation type="submission" date="2017-04" db="EMBL/GenBank/DDBJ databases">
        <authorList>
            <person name="Afonso C.L."/>
            <person name="Miller P.J."/>
            <person name="Scott M.A."/>
            <person name="Spackman E."/>
            <person name="Goraichik I."/>
            <person name="Dimitrov K.M."/>
            <person name="Suarez D.L."/>
            <person name="Swayne D.E."/>
        </authorList>
    </citation>
    <scope>NUCLEOTIDE SEQUENCE [LARGE SCALE GENOMIC DNA]</scope>
    <source>
        <strain evidence="1 2">KR-140</strain>
    </source>
</reference>
<proteinExistence type="predicted"/>
<gene>
    <name evidence="1" type="ORF">SAMN00790413_04934</name>
</gene>
<dbReference type="AlphaFoldDB" id="A0A1W1USD4"/>
<dbReference type="PROSITE" id="PS51257">
    <property type="entry name" value="PROKAR_LIPOPROTEIN"/>
    <property type="match status" value="1"/>
</dbReference>
<sequence length="37" mass="3905">MNIKTKIPMSAFTATLLATSCRTANSLVDPTTLGFTS</sequence>